<evidence type="ECO:0000313" key="1">
    <source>
        <dbReference type="EMBL" id="URA06767.1"/>
    </source>
</evidence>
<dbReference type="SUPFAM" id="SSF56091">
    <property type="entry name" value="DNA ligase/mRNA capping enzyme, catalytic domain"/>
    <property type="match status" value="1"/>
</dbReference>
<dbReference type="Pfam" id="PF22745">
    <property type="entry name" value="Nlig-Ia"/>
    <property type="match status" value="1"/>
</dbReference>
<evidence type="ECO:0000313" key="2">
    <source>
        <dbReference type="Proteomes" id="UP001056479"/>
    </source>
</evidence>
<keyword evidence="2" id="KW-1185">Reference proteome</keyword>
<reference evidence="1" key="1">
    <citation type="journal article" date="2022" name="Viruses">
        <title>Isolation of novel Xanthomonas phages for the plant pathogens X. translucens and X. campestris.</title>
        <authorList>
            <person name="Erdrich S.H."/>
            <person name="Sharma V."/>
            <person name="Schurr U."/>
            <person name="Arsova B."/>
            <person name="Frunzke J."/>
        </authorList>
    </citation>
    <scope>NUCLEOTIDE SEQUENCE</scope>
</reference>
<dbReference type="Proteomes" id="UP001056479">
    <property type="component" value="Segment"/>
</dbReference>
<proteinExistence type="predicted"/>
<dbReference type="Gene3D" id="1.10.287.610">
    <property type="entry name" value="Helix hairpin bin"/>
    <property type="match status" value="1"/>
</dbReference>
<gene>
    <name evidence="1" type="ORF">Langgrundblatt1_BL1002</name>
</gene>
<sequence>MTNQCGHWGTAPLGELNPNLLFIEYVRHSYKYYQLDEPTISDAQFDRMCVELLRVFKDVTHPDKHLTDEAALQAGTGFQMMFKWPEWAKE</sequence>
<protein>
    <submittedName>
        <fullName evidence="1">Uncharacterized protein</fullName>
    </submittedName>
</protein>
<dbReference type="EMBL" id="ON189042">
    <property type="protein sequence ID" value="URA06767.1"/>
    <property type="molecule type" value="Genomic_DNA"/>
</dbReference>
<accession>A0A9E7E154</accession>
<name>A0A9E7E154_9CAUD</name>
<organism evidence="1 2">
    <name type="scientific">Xanthomonas phage Langgrundblatt1</name>
    <dbReference type="NCBI Taxonomy" id="2939128"/>
    <lineage>
        <taxon>Viruses</taxon>
        <taxon>Duplodnaviria</taxon>
        <taxon>Heunggongvirae</taxon>
        <taxon>Uroviricota</taxon>
        <taxon>Caudoviricetes</taxon>
        <taxon>Stanbaylleyvirinae</taxon>
        <taxon>Shirevirus</taxon>
        <taxon>Shirevirus langgrundblatt1</taxon>
    </lineage>
</organism>